<sequence>MIGAASLPPYTPCAPLAGCDPMATAHAVACTTFFLSREASSAARAREALMALVRLNAQIAGPRGYPHTCACARPDATPSGRRRALLRSLIWTGCDRTPQFPWCVAFEMHKLGRVAPSRSSVHDQYESVRSRAAMPDSLGACSIRAAQSQEAAVAEPSRLWPSLVCTPLCLQTIAELRLLHAYRPMRRWACVHASDRSIGWRREACTRHLVEEGRES</sequence>
<dbReference type="Proteomes" id="UP000186303">
    <property type="component" value="Chromosome 2"/>
</dbReference>
<name>A0A1M8A4A6_MALS4</name>
<organism evidence="1 2">
    <name type="scientific">Malassezia sympodialis (strain ATCC 42132)</name>
    <name type="common">Atopic eczema-associated yeast</name>
    <dbReference type="NCBI Taxonomy" id="1230383"/>
    <lineage>
        <taxon>Eukaryota</taxon>
        <taxon>Fungi</taxon>
        <taxon>Dikarya</taxon>
        <taxon>Basidiomycota</taxon>
        <taxon>Ustilaginomycotina</taxon>
        <taxon>Malasseziomycetes</taxon>
        <taxon>Malasseziales</taxon>
        <taxon>Malasseziaceae</taxon>
        <taxon>Malassezia</taxon>
    </lineage>
</organism>
<dbReference type="AlphaFoldDB" id="A0A1M8A4A6"/>
<reference evidence="2" key="1">
    <citation type="journal article" date="2017" name="Nucleic Acids Res.">
        <title>Proteogenomics produces comprehensive and highly accurate protein-coding gene annotation in a complete genome assembly of Malassezia sympodialis.</title>
        <authorList>
            <person name="Zhu Y."/>
            <person name="Engstroem P.G."/>
            <person name="Tellgren-Roth C."/>
            <person name="Baudo C.D."/>
            <person name="Kennell J.C."/>
            <person name="Sun S."/>
            <person name="Billmyre R.B."/>
            <person name="Schroeder M.S."/>
            <person name="Andersson A."/>
            <person name="Holm T."/>
            <person name="Sigurgeirsson B."/>
            <person name="Wu G."/>
            <person name="Sankaranarayanan S.R."/>
            <person name="Siddharthan R."/>
            <person name="Sanyal K."/>
            <person name="Lundeberg J."/>
            <person name="Nystedt B."/>
            <person name="Boekhout T."/>
            <person name="Dawson T.L. Jr."/>
            <person name="Heitman J."/>
            <person name="Scheynius A."/>
            <person name="Lehtioe J."/>
        </authorList>
    </citation>
    <scope>NUCLEOTIDE SEQUENCE [LARGE SCALE GENOMIC DNA]</scope>
    <source>
        <strain evidence="2">ATCC 42132</strain>
    </source>
</reference>
<accession>A0A1M8A4A6</accession>
<dbReference type="EMBL" id="LT671822">
    <property type="protein sequence ID" value="SHO77147.1"/>
    <property type="molecule type" value="Genomic_DNA"/>
</dbReference>
<proteinExistence type="predicted"/>
<evidence type="ECO:0000313" key="2">
    <source>
        <dbReference type="Proteomes" id="UP000186303"/>
    </source>
</evidence>
<dbReference type="VEuPathDB" id="FungiDB:MSYG_1487"/>
<gene>
    <name evidence="1" type="ORF">MSYG_1487</name>
</gene>
<keyword evidence="2" id="KW-1185">Reference proteome</keyword>
<protein>
    <submittedName>
        <fullName evidence="1">Uncharacterized protein</fullName>
    </submittedName>
</protein>
<evidence type="ECO:0000313" key="1">
    <source>
        <dbReference type="EMBL" id="SHO77147.1"/>
    </source>
</evidence>